<dbReference type="EMBL" id="SRSD01000002">
    <property type="protein sequence ID" value="KAA0894198.1"/>
    <property type="molecule type" value="Genomic_DNA"/>
</dbReference>
<dbReference type="SUPFAM" id="SSF109604">
    <property type="entry name" value="HD-domain/PDEase-like"/>
    <property type="match status" value="1"/>
</dbReference>
<reference evidence="2 3" key="1">
    <citation type="submission" date="2019-04" db="EMBL/GenBank/DDBJ databases">
        <title>Geobacter ruber sp. nov., ferric-reducing bacteria isolated from paddy soil.</title>
        <authorList>
            <person name="Xu Z."/>
            <person name="Masuda Y."/>
            <person name="Itoh H."/>
            <person name="Senoo K."/>
        </authorList>
    </citation>
    <scope>NUCLEOTIDE SEQUENCE [LARGE SCALE GENOMIC DNA]</scope>
    <source>
        <strain evidence="2 3">Red88</strain>
    </source>
</reference>
<dbReference type="InterPro" id="IPR001633">
    <property type="entry name" value="EAL_dom"/>
</dbReference>
<evidence type="ECO:0000313" key="2">
    <source>
        <dbReference type="EMBL" id="KAA0894198.1"/>
    </source>
</evidence>
<gene>
    <name evidence="2" type="ORF">ET418_04375</name>
</gene>
<dbReference type="Gene3D" id="3.20.20.450">
    <property type="entry name" value="EAL domain"/>
    <property type="match status" value="1"/>
</dbReference>
<dbReference type="InterPro" id="IPR035919">
    <property type="entry name" value="EAL_sf"/>
</dbReference>
<dbReference type="Gene3D" id="1.10.3210.10">
    <property type="entry name" value="Hypothetical protein af1432"/>
    <property type="match status" value="1"/>
</dbReference>
<proteinExistence type="predicted"/>
<dbReference type="PANTHER" id="PTHR33525:SF4">
    <property type="entry name" value="CYCLIC DI-GMP PHOSPHODIESTERASE CDGJ"/>
    <property type="match status" value="1"/>
</dbReference>
<dbReference type="PANTHER" id="PTHR33525">
    <property type="match status" value="1"/>
</dbReference>
<keyword evidence="3" id="KW-1185">Reference proteome</keyword>
<sequence>MGQHFIGRQAIVSKAEEIVAYELLFRSSEAPDHAEIQDDISATSNTIMNTISCFGTQAAMGRHRGFINVDADLLMSDTLEILPPERFGIELLETVAITPDVIGRCRELRAKGYLLALDDHTYDPRCRELYDGVVNVIKIDITGVDSAGMALLVEQFRPYPVKLLAEKVDSRERYLECNRLGFDLFQGYTFSQPAVMKKRRWDGSSAVIFKLMQQLTAEAELEDMEQTIKQSPPLVYKLLVLVNSISLGLRAKVVSIRHAVMMIGLHQLKRWVQLAIFATDGESCLDDPAVDLAAVRAVFMEELVKLTPLVRRNRHAADEGYMIGILSILTAVFDLPMEEIVANLHLSDEVLDALLNREGDFGVLLSLVEQIENLEFERAAERLEVLGIPLMAVLNCQKTAYSWRFGL</sequence>
<organism evidence="2 3">
    <name type="scientific">Oryzomonas rubra</name>
    <dbReference type="NCBI Taxonomy" id="2509454"/>
    <lineage>
        <taxon>Bacteria</taxon>
        <taxon>Pseudomonadati</taxon>
        <taxon>Thermodesulfobacteriota</taxon>
        <taxon>Desulfuromonadia</taxon>
        <taxon>Geobacterales</taxon>
        <taxon>Geobacteraceae</taxon>
        <taxon>Oryzomonas</taxon>
    </lineage>
</organism>
<dbReference type="AlphaFoldDB" id="A0A5A9XPM5"/>
<feature type="domain" description="HDOD" evidence="1">
    <location>
        <begin position="201"/>
        <end position="392"/>
    </location>
</feature>
<evidence type="ECO:0000313" key="3">
    <source>
        <dbReference type="Proteomes" id="UP000324298"/>
    </source>
</evidence>
<dbReference type="RefSeq" id="WP_149306355.1">
    <property type="nucleotide sequence ID" value="NZ_SRSD01000002.1"/>
</dbReference>
<dbReference type="Proteomes" id="UP000324298">
    <property type="component" value="Unassembled WGS sequence"/>
</dbReference>
<evidence type="ECO:0000259" key="1">
    <source>
        <dbReference type="PROSITE" id="PS51833"/>
    </source>
</evidence>
<dbReference type="Pfam" id="PF00563">
    <property type="entry name" value="EAL"/>
    <property type="match status" value="1"/>
</dbReference>
<dbReference type="InterPro" id="IPR052340">
    <property type="entry name" value="RNase_Y/CdgJ"/>
</dbReference>
<dbReference type="OrthoDB" id="9804751at2"/>
<name>A0A5A9XPM5_9BACT</name>
<dbReference type="PROSITE" id="PS51833">
    <property type="entry name" value="HDOD"/>
    <property type="match status" value="1"/>
</dbReference>
<dbReference type="SUPFAM" id="SSF141868">
    <property type="entry name" value="EAL domain-like"/>
    <property type="match status" value="1"/>
</dbReference>
<dbReference type="Pfam" id="PF08668">
    <property type="entry name" value="HDOD"/>
    <property type="match status" value="1"/>
</dbReference>
<dbReference type="PIRSF" id="PIRSF003180">
    <property type="entry name" value="DiGMPpdiest_YuxH"/>
    <property type="match status" value="1"/>
</dbReference>
<protein>
    <submittedName>
        <fullName evidence="2">EAL domain-containing protein</fullName>
    </submittedName>
</protein>
<accession>A0A5A9XPM5</accession>
<dbReference type="InterPro" id="IPR014408">
    <property type="entry name" value="dGMP_Pdiesterase_EAL/HD-GYP"/>
</dbReference>
<dbReference type="SMART" id="SM00052">
    <property type="entry name" value="EAL"/>
    <property type="match status" value="1"/>
</dbReference>
<dbReference type="InterPro" id="IPR013976">
    <property type="entry name" value="HDOD"/>
</dbReference>
<comment type="caution">
    <text evidence="2">The sequence shown here is derived from an EMBL/GenBank/DDBJ whole genome shotgun (WGS) entry which is preliminary data.</text>
</comment>